<reference evidence="1" key="1">
    <citation type="submission" date="2022-08" db="UniProtKB">
        <authorList>
            <consortium name="EnsemblMetazoa"/>
        </authorList>
    </citation>
    <scope>IDENTIFICATION</scope>
    <source>
        <strain evidence="1">EBRO</strain>
    </source>
</reference>
<proteinExistence type="predicted"/>
<protein>
    <submittedName>
        <fullName evidence="1">Uncharacterized protein</fullName>
    </submittedName>
</protein>
<dbReference type="EMBL" id="AXCP01007849">
    <property type="status" value="NOT_ANNOTATED_CDS"/>
    <property type="molecule type" value="Genomic_DNA"/>
</dbReference>
<accession>A0A182J2B2</accession>
<dbReference type="VEuPathDB" id="VectorBase:AATE010010"/>
<dbReference type="EnsemblMetazoa" id="AATE010010-RA">
    <property type="protein sequence ID" value="AATE010010-PA.1"/>
    <property type="gene ID" value="AATE010010"/>
</dbReference>
<organism evidence="1">
    <name type="scientific">Anopheles atroparvus</name>
    <name type="common">European mosquito</name>
    <dbReference type="NCBI Taxonomy" id="41427"/>
    <lineage>
        <taxon>Eukaryota</taxon>
        <taxon>Metazoa</taxon>
        <taxon>Ecdysozoa</taxon>
        <taxon>Arthropoda</taxon>
        <taxon>Hexapoda</taxon>
        <taxon>Insecta</taxon>
        <taxon>Pterygota</taxon>
        <taxon>Neoptera</taxon>
        <taxon>Endopterygota</taxon>
        <taxon>Diptera</taxon>
        <taxon>Nematocera</taxon>
        <taxon>Culicoidea</taxon>
        <taxon>Culicidae</taxon>
        <taxon>Anophelinae</taxon>
        <taxon>Anopheles</taxon>
    </lineage>
</organism>
<dbReference type="AlphaFoldDB" id="A0A182J2B2"/>
<name>A0A182J2B2_ANOAO</name>
<evidence type="ECO:0000313" key="1">
    <source>
        <dbReference type="EnsemblMetazoa" id="AATE010010-PA.1"/>
    </source>
</evidence>
<sequence>MADGYGEMPAPRMERLDTIVAYGTAVKNLCATIRVSGLQEYQCNVTLLKELTARLPPTIRLDWARKKQQMARVTLVEFGEWLAHGQGRRAAPTSKTDHMAQPAHSMTRDQRLRGVWRSVPDASSLPTLPWLDRRDETPYSQICGRRV</sequence>